<comment type="caution">
    <text evidence="1">The sequence shown here is derived from an EMBL/GenBank/DDBJ whole genome shotgun (WGS) entry which is preliminary data.</text>
</comment>
<reference evidence="1 2" key="1">
    <citation type="submission" date="2021-06" db="EMBL/GenBank/DDBJ databases">
        <authorList>
            <person name="Palmer J.M."/>
        </authorList>
    </citation>
    <scope>NUCLEOTIDE SEQUENCE [LARGE SCALE GENOMIC DNA]</scope>
    <source>
        <strain evidence="1 2">AS_MEX2019</strain>
        <tissue evidence="1">Muscle</tissue>
    </source>
</reference>
<organism evidence="1 2">
    <name type="scientific">Ameca splendens</name>
    <dbReference type="NCBI Taxonomy" id="208324"/>
    <lineage>
        <taxon>Eukaryota</taxon>
        <taxon>Metazoa</taxon>
        <taxon>Chordata</taxon>
        <taxon>Craniata</taxon>
        <taxon>Vertebrata</taxon>
        <taxon>Euteleostomi</taxon>
        <taxon>Actinopterygii</taxon>
        <taxon>Neopterygii</taxon>
        <taxon>Teleostei</taxon>
        <taxon>Neoteleostei</taxon>
        <taxon>Acanthomorphata</taxon>
        <taxon>Ovalentaria</taxon>
        <taxon>Atherinomorphae</taxon>
        <taxon>Cyprinodontiformes</taxon>
        <taxon>Goodeidae</taxon>
        <taxon>Ameca</taxon>
    </lineage>
</organism>
<protein>
    <submittedName>
        <fullName evidence="1">Uncharacterized protein</fullName>
    </submittedName>
</protein>
<keyword evidence="2" id="KW-1185">Reference proteome</keyword>
<dbReference type="EMBL" id="JAHRIP010019685">
    <property type="protein sequence ID" value="MEQ2287516.1"/>
    <property type="molecule type" value="Genomic_DNA"/>
</dbReference>
<dbReference type="Proteomes" id="UP001469553">
    <property type="component" value="Unassembled WGS sequence"/>
</dbReference>
<sequence>MNYTAAHSLIFDVFPAHLLLSCSFSKKSLAHPTCVKGEGALKFNKKVSSDNSLIENTQVYTKQHTHTYPSGTLGVMQGTPSRAVSQCQQVSGQGGQNFVSSTDCQTYVLNIAHKFKFIYELKPTVLVNAFLQRQGCQRLQRLPALFCQYWSE</sequence>
<evidence type="ECO:0000313" key="2">
    <source>
        <dbReference type="Proteomes" id="UP001469553"/>
    </source>
</evidence>
<accession>A0ABV0Y1C3</accession>
<evidence type="ECO:0000313" key="1">
    <source>
        <dbReference type="EMBL" id="MEQ2287516.1"/>
    </source>
</evidence>
<proteinExistence type="predicted"/>
<name>A0ABV0Y1C3_9TELE</name>
<gene>
    <name evidence="1" type="ORF">AMECASPLE_013417</name>
</gene>